<dbReference type="Proteomes" id="UP001497516">
    <property type="component" value="Chromosome 7"/>
</dbReference>
<evidence type="ECO:0000313" key="3">
    <source>
        <dbReference type="Proteomes" id="UP001497516"/>
    </source>
</evidence>
<dbReference type="PROSITE" id="PS51473">
    <property type="entry name" value="GNK2"/>
    <property type="match status" value="1"/>
</dbReference>
<protein>
    <recommendedName>
        <fullName evidence="1">Gnk2-homologous domain-containing protein</fullName>
    </recommendedName>
</protein>
<name>A0AAV2G436_9ROSI</name>
<reference evidence="2 3" key="1">
    <citation type="submission" date="2024-04" db="EMBL/GenBank/DDBJ databases">
        <authorList>
            <person name="Fracassetti M."/>
        </authorList>
    </citation>
    <scope>NUCLEOTIDE SEQUENCE [LARGE SCALE GENOMIC DNA]</scope>
</reference>
<proteinExistence type="predicted"/>
<feature type="domain" description="Gnk2-homologous" evidence="1">
    <location>
        <begin position="15"/>
        <end position="125"/>
    </location>
</feature>
<dbReference type="InterPro" id="IPR002902">
    <property type="entry name" value="GNK2"/>
</dbReference>
<gene>
    <name evidence="2" type="ORF">LTRI10_LOCUS44379</name>
</gene>
<evidence type="ECO:0000313" key="2">
    <source>
        <dbReference type="EMBL" id="CAL1404530.1"/>
    </source>
</evidence>
<dbReference type="AlphaFoldDB" id="A0AAV2G436"/>
<evidence type="ECO:0000259" key="1">
    <source>
        <dbReference type="PROSITE" id="PS51473"/>
    </source>
</evidence>
<dbReference type="EMBL" id="OZ034820">
    <property type="protein sequence ID" value="CAL1404530.1"/>
    <property type="molecule type" value="Genomic_DNA"/>
</dbReference>
<sequence length="150" mass="15850">MIVIISAAAGDGGYHIKCYGGIRGGEAMGFTAAQLIKQSLIGDLMDKVPRRNKEGRQNFCSVLTWNGLRMYGYANCAVVGGNDAACRGCLSIAGNILMGGCQGTGSGQVIGERDLCYVRVGLGGCCHMWQMTWCQQGDNMAAAHVACMED</sequence>
<organism evidence="2 3">
    <name type="scientific">Linum trigynum</name>
    <dbReference type="NCBI Taxonomy" id="586398"/>
    <lineage>
        <taxon>Eukaryota</taxon>
        <taxon>Viridiplantae</taxon>
        <taxon>Streptophyta</taxon>
        <taxon>Embryophyta</taxon>
        <taxon>Tracheophyta</taxon>
        <taxon>Spermatophyta</taxon>
        <taxon>Magnoliopsida</taxon>
        <taxon>eudicotyledons</taxon>
        <taxon>Gunneridae</taxon>
        <taxon>Pentapetalae</taxon>
        <taxon>rosids</taxon>
        <taxon>fabids</taxon>
        <taxon>Malpighiales</taxon>
        <taxon>Linaceae</taxon>
        <taxon>Linum</taxon>
    </lineage>
</organism>
<keyword evidence="3" id="KW-1185">Reference proteome</keyword>
<accession>A0AAV2G436</accession>